<evidence type="ECO:0000313" key="7">
    <source>
        <dbReference type="Proteomes" id="UP000770661"/>
    </source>
</evidence>
<dbReference type="Proteomes" id="UP000770661">
    <property type="component" value="Unassembled WGS sequence"/>
</dbReference>
<accession>A0A8J5D2H7</accession>
<feature type="coiled-coil region" evidence="3">
    <location>
        <begin position="127"/>
        <end position="154"/>
    </location>
</feature>
<sequence length="163" mass="17648">MKSIVLACVVLAVGVAAQQDRTNVVHEAKLVTRTLVADVLRDAPGLCYGSTTRLYYEEGMTWDLEVFCGKSTCMKNATGFFEIVNDCAAPKPNEKCQPIIPQPGSVFPECCPQFECMPGATLEYPTEAEIKAEIKKAEEAQKAEQLKFAALQKEAAATAAPEA</sequence>
<evidence type="ECO:0000256" key="1">
    <source>
        <dbReference type="ARBA" id="ARBA00004613"/>
    </source>
</evidence>
<feature type="domain" description="Single" evidence="5">
    <location>
        <begin position="47"/>
        <end position="116"/>
    </location>
</feature>
<keyword evidence="7" id="KW-1185">Reference proteome</keyword>
<comment type="caution">
    <text evidence="6">The sequence shown here is derived from an EMBL/GenBank/DDBJ whole genome shotgun (WGS) entry which is preliminary data.</text>
</comment>
<keyword evidence="3" id="KW-0175">Coiled coil</keyword>
<dbReference type="Pfam" id="PF15430">
    <property type="entry name" value="SVWC"/>
    <property type="match status" value="1"/>
</dbReference>
<reference evidence="6" key="1">
    <citation type="submission" date="2020-07" db="EMBL/GenBank/DDBJ databases">
        <title>The High-quality genome of the commercially important snow crab, Chionoecetes opilio.</title>
        <authorList>
            <person name="Jeong J.-H."/>
            <person name="Ryu S."/>
        </authorList>
    </citation>
    <scope>NUCLEOTIDE SEQUENCE</scope>
    <source>
        <strain evidence="6">MADBK_172401_WGS</strain>
        <tissue evidence="6">Digestive gland</tissue>
    </source>
</reference>
<gene>
    <name evidence="6" type="ORF">GWK47_035275</name>
</gene>
<name>A0A8J5D2H7_CHIOP</name>
<keyword evidence="4" id="KW-0732">Signal</keyword>
<keyword evidence="2" id="KW-0964">Secreted</keyword>
<dbReference type="GO" id="GO:0005576">
    <property type="term" value="C:extracellular region"/>
    <property type="evidence" value="ECO:0007669"/>
    <property type="project" value="UniProtKB-SubCell"/>
</dbReference>
<organism evidence="6 7">
    <name type="scientific">Chionoecetes opilio</name>
    <name type="common">Atlantic snow crab</name>
    <name type="synonym">Cancer opilio</name>
    <dbReference type="NCBI Taxonomy" id="41210"/>
    <lineage>
        <taxon>Eukaryota</taxon>
        <taxon>Metazoa</taxon>
        <taxon>Ecdysozoa</taxon>
        <taxon>Arthropoda</taxon>
        <taxon>Crustacea</taxon>
        <taxon>Multicrustacea</taxon>
        <taxon>Malacostraca</taxon>
        <taxon>Eumalacostraca</taxon>
        <taxon>Eucarida</taxon>
        <taxon>Decapoda</taxon>
        <taxon>Pleocyemata</taxon>
        <taxon>Brachyura</taxon>
        <taxon>Eubrachyura</taxon>
        <taxon>Majoidea</taxon>
        <taxon>Majidae</taxon>
        <taxon>Chionoecetes</taxon>
    </lineage>
</organism>
<evidence type="ECO:0000256" key="4">
    <source>
        <dbReference type="SAM" id="SignalP"/>
    </source>
</evidence>
<protein>
    <recommendedName>
        <fullName evidence="5">Single domain-containing protein</fullName>
    </recommendedName>
</protein>
<dbReference type="AlphaFoldDB" id="A0A8J5D2H7"/>
<dbReference type="OrthoDB" id="6329054at2759"/>
<dbReference type="EMBL" id="JACEEZ010003674">
    <property type="protein sequence ID" value="KAG0727142.1"/>
    <property type="molecule type" value="Genomic_DNA"/>
</dbReference>
<dbReference type="SMART" id="SM01318">
    <property type="entry name" value="SVWC"/>
    <property type="match status" value="1"/>
</dbReference>
<comment type="subcellular location">
    <subcellularLocation>
        <location evidence="1">Secreted</location>
    </subcellularLocation>
</comment>
<feature type="chain" id="PRO_5035310651" description="Single domain-containing protein" evidence="4">
    <location>
        <begin position="18"/>
        <end position="163"/>
    </location>
</feature>
<dbReference type="InterPro" id="IPR029277">
    <property type="entry name" value="SVWC_dom"/>
</dbReference>
<evidence type="ECO:0000313" key="6">
    <source>
        <dbReference type="EMBL" id="KAG0727142.1"/>
    </source>
</evidence>
<proteinExistence type="predicted"/>
<feature type="signal peptide" evidence="4">
    <location>
        <begin position="1"/>
        <end position="17"/>
    </location>
</feature>
<evidence type="ECO:0000256" key="3">
    <source>
        <dbReference type="SAM" id="Coils"/>
    </source>
</evidence>
<evidence type="ECO:0000259" key="5">
    <source>
        <dbReference type="SMART" id="SM01318"/>
    </source>
</evidence>
<evidence type="ECO:0000256" key="2">
    <source>
        <dbReference type="ARBA" id="ARBA00022525"/>
    </source>
</evidence>